<name>J3P4S7_GAET3</name>
<feature type="region of interest" description="Disordered" evidence="1">
    <location>
        <begin position="287"/>
        <end position="308"/>
    </location>
</feature>
<dbReference type="Proteomes" id="UP000006039">
    <property type="component" value="Unassembled WGS sequence"/>
</dbReference>
<reference evidence="4" key="1">
    <citation type="submission" date="2010-07" db="EMBL/GenBank/DDBJ databases">
        <title>The genome sequence of Gaeumannomyces graminis var. tritici strain R3-111a-1.</title>
        <authorList>
            <consortium name="The Broad Institute Genome Sequencing Platform"/>
            <person name="Ma L.-J."/>
            <person name="Dead R."/>
            <person name="Young S."/>
            <person name="Zeng Q."/>
            <person name="Koehrsen M."/>
            <person name="Alvarado L."/>
            <person name="Berlin A."/>
            <person name="Chapman S.B."/>
            <person name="Chen Z."/>
            <person name="Freedman E."/>
            <person name="Gellesch M."/>
            <person name="Goldberg J."/>
            <person name="Griggs A."/>
            <person name="Gujja S."/>
            <person name="Heilman E.R."/>
            <person name="Heiman D."/>
            <person name="Hepburn T."/>
            <person name="Howarth C."/>
            <person name="Jen D."/>
            <person name="Larson L."/>
            <person name="Mehta T."/>
            <person name="Neiman D."/>
            <person name="Pearson M."/>
            <person name="Roberts A."/>
            <person name="Saif S."/>
            <person name="Shea T."/>
            <person name="Shenoy N."/>
            <person name="Sisk P."/>
            <person name="Stolte C."/>
            <person name="Sykes S."/>
            <person name="Walk T."/>
            <person name="White J."/>
            <person name="Yandava C."/>
            <person name="Haas B."/>
            <person name="Nusbaum C."/>
            <person name="Birren B."/>
        </authorList>
    </citation>
    <scope>NUCLEOTIDE SEQUENCE [LARGE SCALE GENOMIC DNA]</scope>
    <source>
        <strain evidence="4">R3-111a-1</strain>
    </source>
</reference>
<proteinExistence type="predicted"/>
<feature type="region of interest" description="Disordered" evidence="1">
    <location>
        <begin position="161"/>
        <end position="214"/>
    </location>
</feature>
<gene>
    <name evidence="3" type="primary">20348971</name>
    <name evidence="2" type="ORF">GGTG_08513</name>
</gene>
<reference evidence="3" key="5">
    <citation type="submission" date="2018-04" db="UniProtKB">
        <authorList>
            <consortium name="EnsemblFungi"/>
        </authorList>
    </citation>
    <scope>IDENTIFICATION</scope>
    <source>
        <strain evidence="3">R3-111a-1</strain>
    </source>
</reference>
<reference evidence="2" key="3">
    <citation type="submission" date="2010-09" db="EMBL/GenBank/DDBJ databases">
        <title>Annotation of Gaeumannomyces graminis var. tritici R3-111a-1.</title>
        <authorList>
            <consortium name="The Broad Institute Genome Sequencing Platform"/>
            <person name="Ma L.-J."/>
            <person name="Dead R."/>
            <person name="Young S.K."/>
            <person name="Zeng Q."/>
            <person name="Gargeya S."/>
            <person name="Fitzgerald M."/>
            <person name="Haas B."/>
            <person name="Abouelleil A."/>
            <person name="Alvarado L."/>
            <person name="Arachchi H.M."/>
            <person name="Berlin A."/>
            <person name="Brown A."/>
            <person name="Chapman S.B."/>
            <person name="Chen Z."/>
            <person name="Dunbar C."/>
            <person name="Freedman E."/>
            <person name="Gearin G."/>
            <person name="Gellesch M."/>
            <person name="Goldberg J."/>
            <person name="Griggs A."/>
            <person name="Gujja S."/>
            <person name="Heiman D."/>
            <person name="Howarth C."/>
            <person name="Larson L."/>
            <person name="Lui A."/>
            <person name="MacDonald P.J.P."/>
            <person name="Mehta T."/>
            <person name="Montmayeur A."/>
            <person name="Murphy C."/>
            <person name="Neiman D."/>
            <person name="Pearson M."/>
            <person name="Priest M."/>
            <person name="Roberts A."/>
            <person name="Saif S."/>
            <person name="Shea T."/>
            <person name="Shenoy N."/>
            <person name="Sisk P."/>
            <person name="Stolte C."/>
            <person name="Sykes S."/>
            <person name="Yandava C."/>
            <person name="Wortman J."/>
            <person name="Nusbaum C."/>
            <person name="Birren B."/>
        </authorList>
    </citation>
    <scope>NUCLEOTIDE SEQUENCE</scope>
    <source>
        <strain evidence="2">R3-111a-1</strain>
    </source>
</reference>
<evidence type="ECO:0000313" key="4">
    <source>
        <dbReference type="Proteomes" id="UP000006039"/>
    </source>
</evidence>
<dbReference type="EMBL" id="GL385398">
    <property type="protein sequence ID" value="EJT74674.1"/>
    <property type="molecule type" value="Genomic_DNA"/>
</dbReference>
<feature type="compositionally biased region" description="Pro residues" evidence="1">
    <location>
        <begin position="161"/>
        <end position="170"/>
    </location>
</feature>
<dbReference type="EnsemblFungi" id="EJT74674">
    <property type="protein sequence ID" value="EJT74674"/>
    <property type="gene ID" value="GGTG_08513"/>
</dbReference>
<dbReference type="RefSeq" id="XP_009224618.1">
    <property type="nucleotide sequence ID" value="XM_009226354.1"/>
</dbReference>
<accession>J3P4S7</accession>
<protein>
    <submittedName>
        <fullName evidence="2 3">Uncharacterized protein</fullName>
    </submittedName>
</protein>
<evidence type="ECO:0000256" key="1">
    <source>
        <dbReference type="SAM" id="MobiDB-lite"/>
    </source>
</evidence>
<dbReference type="GeneID" id="20348971"/>
<evidence type="ECO:0000313" key="2">
    <source>
        <dbReference type="EMBL" id="EJT74674.1"/>
    </source>
</evidence>
<sequence>MLPPSGLTPPSYDAFLVGGSGRLRHKRRRPPGYMLSRRDIRARSGVAICAVVASDAEVEETEPTRAWPAWPAGMAAGSHARRRREDGIAMLGLSAACSSPCKTYCSRVAPPSHSFALTASRGRPAAHETAAISIFLGGGLARLSTGGTVVHSCVPAIMESLPPPSGPGPAVPYQQDGSPPSSPALAGNSSPASPGRPRPAPAGDEGTLPPWPGGAAKGGIVAPLVPSWGWCRVASSAATAACDRGRLGSGLAKSHCESTMARATSISPWPYPLGPLLTGVRKPLLSPGKTRISASHAGPRTPSRPRRLSAAADCLTANMSGGLAGPAAKSDSLGGSVKTDSSTKLAVWRPCNLSPKPWQTQIELTPLAKGGPRAKMDWPGISLATCSLDGGDGFPSLAPFVPRRTSDLSHFLPVLGAEPGATVVLPQYTTLLMRSYTLTHGTLESLAQQAQRIMSAFAKSEPLLTARQRQHWRQHGAEDAEANNVGRT</sequence>
<dbReference type="VEuPathDB" id="FungiDB:GGTG_08513"/>
<organism evidence="2">
    <name type="scientific">Gaeumannomyces tritici (strain R3-111a-1)</name>
    <name type="common">Wheat and barley take-all root rot fungus</name>
    <name type="synonym">Gaeumannomyces graminis var. tritici</name>
    <dbReference type="NCBI Taxonomy" id="644352"/>
    <lineage>
        <taxon>Eukaryota</taxon>
        <taxon>Fungi</taxon>
        <taxon>Dikarya</taxon>
        <taxon>Ascomycota</taxon>
        <taxon>Pezizomycotina</taxon>
        <taxon>Sordariomycetes</taxon>
        <taxon>Sordariomycetidae</taxon>
        <taxon>Magnaporthales</taxon>
        <taxon>Magnaporthaceae</taxon>
        <taxon>Gaeumannomyces</taxon>
    </lineage>
</organism>
<reference evidence="2" key="2">
    <citation type="submission" date="2010-07" db="EMBL/GenBank/DDBJ databases">
        <authorList>
            <consortium name="The Broad Institute Genome Sequencing Platform"/>
            <consortium name="Broad Institute Genome Sequencing Center for Infectious Disease"/>
            <person name="Ma L.-J."/>
            <person name="Dead R."/>
            <person name="Young S."/>
            <person name="Zeng Q."/>
            <person name="Koehrsen M."/>
            <person name="Alvarado L."/>
            <person name="Berlin A."/>
            <person name="Chapman S.B."/>
            <person name="Chen Z."/>
            <person name="Freedman E."/>
            <person name="Gellesch M."/>
            <person name="Goldberg J."/>
            <person name="Griggs A."/>
            <person name="Gujja S."/>
            <person name="Heilman E.R."/>
            <person name="Heiman D."/>
            <person name="Hepburn T."/>
            <person name="Howarth C."/>
            <person name="Jen D."/>
            <person name="Larson L."/>
            <person name="Mehta T."/>
            <person name="Neiman D."/>
            <person name="Pearson M."/>
            <person name="Roberts A."/>
            <person name="Saif S."/>
            <person name="Shea T."/>
            <person name="Shenoy N."/>
            <person name="Sisk P."/>
            <person name="Stolte C."/>
            <person name="Sykes S."/>
            <person name="Walk T."/>
            <person name="White J."/>
            <person name="Yandava C."/>
            <person name="Haas B."/>
            <person name="Nusbaum C."/>
            <person name="Birren B."/>
        </authorList>
    </citation>
    <scope>NUCLEOTIDE SEQUENCE</scope>
    <source>
        <strain evidence="2">R3-111a-1</strain>
    </source>
</reference>
<reference evidence="3" key="4">
    <citation type="journal article" date="2015" name="G3 (Bethesda)">
        <title>Genome sequences of three phytopathogenic species of the Magnaporthaceae family of fungi.</title>
        <authorList>
            <person name="Okagaki L.H."/>
            <person name="Nunes C.C."/>
            <person name="Sailsbery J."/>
            <person name="Clay B."/>
            <person name="Brown D."/>
            <person name="John T."/>
            <person name="Oh Y."/>
            <person name="Young N."/>
            <person name="Fitzgerald M."/>
            <person name="Haas B.J."/>
            <person name="Zeng Q."/>
            <person name="Young S."/>
            <person name="Adiconis X."/>
            <person name="Fan L."/>
            <person name="Levin J.Z."/>
            <person name="Mitchell T.K."/>
            <person name="Okubara P.A."/>
            <person name="Farman M.L."/>
            <person name="Kohn L.M."/>
            <person name="Birren B."/>
            <person name="Ma L.-J."/>
            <person name="Dean R.A."/>
        </authorList>
    </citation>
    <scope>NUCLEOTIDE SEQUENCE</scope>
    <source>
        <strain evidence="3">R3-111a-1</strain>
    </source>
</reference>
<feature type="region of interest" description="Disordered" evidence="1">
    <location>
        <begin position="465"/>
        <end position="488"/>
    </location>
</feature>
<dbReference type="HOGENOM" id="CLU_559023_0_0_1"/>
<keyword evidence="4" id="KW-1185">Reference proteome</keyword>
<evidence type="ECO:0000313" key="3">
    <source>
        <dbReference type="EnsemblFungi" id="EJT74674"/>
    </source>
</evidence>
<dbReference type="AlphaFoldDB" id="J3P4S7"/>